<feature type="compositionally biased region" description="Pro residues" evidence="1">
    <location>
        <begin position="428"/>
        <end position="440"/>
    </location>
</feature>
<accession>A0A7Y4P028</accession>
<dbReference type="EMBL" id="JABJRC010000005">
    <property type="protein sequence ID" value="NOL42707.1"/>
    <property type="molecule type" value="Genomic_DNA"/>
</dbReference>
<feature type="region of interest" description="Disordered" evidence="1">
    <location>
        <begin position="921"/>
        <end position="950"/>
    </location>
</feature>
<keyword evidence="4" id="KW-1185">Reference proteome</keyword>
<organism evidence="3 4">
    <name type="scientific">Kribbella sandramycini</name>
    <dbReference type="NCBI Taxonomy" id="60450"/>
    <lineage>
        <taxon>Bacteria</taxon>
        <taxon>Bacillati</taxon>
        <taxon>Actinomycetota</taxon>
        <taxon>Actinomycetes</taxon>
        <taxon>Propionibacteriales</taxon>
        <taxon>Kribbellaceae</taxon>
        <taxon>Kribbella</taxon>
    </lineage>
</organism>
<sequence>MGLLPGWAMVSAESGRLLDRPDELAADLASVRHEGNGVYAITTRANDRFRLVKRVGALDPGVTASYASNGDTVELTLSDQLTNDEVAPALARALAESAAGLRGGRRYREDARLFGPHSVPDLDAEQIPVDAGNRAELRQRGRMEQQLDSRSRRAAMRAEIRKLALTMGVAEGQPNAELLRTLLTEEERAILDRGKGSGREPLDERVRPAGYVAKSLVGSGTAAVAVGVAAAAFTGNPLVGLGIAAPTIANAAAGALTERKLDRQRTDARRPAYKEDEKQRAFDYPGLRGNLDGAEPVRPDVVKLPRTTTWGNYFRRHLKPTLAAAAVAGALTPFGVPAWSTAMVIASSALAKSLAERLVDTKKMEFRLSRVDATERHRLADPQLYVNQLAAEFTDLQARLDRVVATAANAHVAPSSEDDRPPGRQAPAMPPSPQDLPSAPPFTVALSAQLIENVSGSARRIFVGGTPTAVDVDPTALARHVSVQAESLINAAGPGLLGAITGAIGDKHFLSRDEDARYSSRQWYLRHKQATQAEALAETLEPRLELFRSLTESLEEQVGLPVGAASQHLPVVTSRPTGPRPMAQAPKTAYVAQVAAGTLGGTAGALGLDLVLDLPDLAVVMTVAGGAGSTVAGPIARRVFRNHEIETHLALEDNKGVHAVDQAELNEQRAFSRYLSTQLTMQAEAFVRRTEPVRVTLSPPESSPLYADHVRAAVRRAELDNVPPGQPESRYDQDVRSQRTQALHRVEHWAAEIDRTRGEASWALDQAQRNTQHAIKLYESIADGNGRRLPFPDLRTVDPAAGRRVVGGPTDQVRAGAEQAVRRLVAEPAGKPLLPERLIALEQLTRAADAVDHHATHGTDESRAHVQQQFDKSLDEAHRLWREAGVRDGLSLPVLSVVSEPGGEAEHAETGELAHLRRMIGIPQGGLGPTNPSTAPRRAPAPGRPQDRSR</sequence>
<dbReference type="Proteomes" id="UP000553957">
    <property type="component" value="Unassembled WGS sequence"/>
</dbReference>
<reference evidence="3 4" key="1">
    <citation type="submission" date="2020-05" db="EMBL/GenBank/DDBJ databases">
        <title>Genome sequence of Kribbella sandramycini ATCC 39419.</title>
        <authorList>
            <person name="Maclea K.S."/>
            <person name="Fair J.L."/>
        </authorList>
    </citation>
    <scope>NUCLEOTIDE SEQUENCE [LARGE SCALE GENOMIC DNA]</scope>
    <source>
        <strain evidence="3 4">ATCC 39419</strain>
    </source>
</reference>
<comment type="caution">
    <text evidence="3">The sequence shown here is derived from an EMBL/GenBank/DDBJ whole genome shotgun (WGS) entry which is preliminary data.</text>
</comment>
<reference evidence="2 5" key="2">
    <citation type="submission" date="2020-08" db="EMBL/GenBank/DDBJ databases">
        <title>Sequencing the genomes of 1000 actinobacteria strains.</title>
        <authorList>
            <person name="Klenk H.-P."/>
        </authorList>
    </citation>
    <scope>NUCLEOTIDE SEQUENCE [LARGE SCALE GENOMIC DNA]</scope>
    <source>
        <strain evidence="2 5">DSM 15626</strain>
    </source>
</reference>
<name>A0A7Y4P028_9ACTN</name>
<dbReference type="AlphaFoldDB" id="A0A7Y4P028"/>
<feature type="region of interest" description="Disordered" evidence="1">
    <location>
        <begin position="410"/>
        <end position="441"/>
    </location>
</feature>
<proteinExistence type="predicted"/>
<evidence type="ECO:0000313" key="4">
    <source>
        <dbReference type="Proteomes" id="UP000534306"/>
    </source>
</evidence>
<protein>
    <submittedName>
        <fullName evidence="3">Uncharacterized protein</fullName>
    </submittedName>
</protein>
<evidence type="ECO:0000313" key="5">
    <source>
        <dbReference type="Proteomes" id="UP000553957"/>
    </source>
</evidence>
<dbReference type="Proteomes" id="UP000534306">
    <property type="component" value="Unassembled WGS sequence"/>
</dbReference>
<evidence type="ECO:0000256" key="1">
    <source>
        <dbReference type="SAM" id="MobiDB-lite"/>
    </source>
</evidence>
<dbReference type="RefSeq" id="WP_171675207.1">
    <property type="nucleotide sequence ID" value="NZ_BAAAGT010000004.1"/>
</dbReference>
<evidence type="ECO:0000313" key="2">
    <source>
        <dbReference type="EMBL" id="MBB6566638.1"/>
    </source>
</evidence>
<gene>
    <name evidence="2" type="ORF">HNR71_002275</name>
    <name evidence="3" type="ORF">HPO96_20900</name>
</gene>
<evidence type="ECO:0000313" key="3">
    <source>
        <dbReference type="EMBL" id="NOL42707.1"/>
    </source>
</evidence>
<dbReference type="EMBL" id="JACHKF010000001">
    <property type="protein sequence ID" value="MBB6566638.1"/>
    <property type="molecule type" value="Genomic_DNA"/>
</dbReference>